<accession>A0A0D6QWT7</accession>
<dbReference type="InterPro" id="IPR011990">
    <property type="entry name" value="TPR-like_helical_dom_sf"/>
</dbReference>
<dbReference type="EMBL" id="GCKF01038812">
    <property type="protein sequence ID" value="JAG96032.1"/>
    <property type="molecule type" value="Transcribed_RNA"/>
</dbReference>
<protein>
    <submittedName>
        <fullName evidence="4">Uncharacterized protein</fullName>
    </submittedName>
</protein>
<keyword evidence="1" id="KW-0677">Repeat</keyword>
<proteinExistence type="predicted"/>
<dbReference type="AlphaFoldDB" id="A0A0D6QWT7"/>
<feature type="repeat" description="TPR" evidence="3">
    <location>
        <begin position="151"/>
        <end position="184"/>
    </location>
</feature>
<dbReference type="InterPro" id="IPR050498">
    <property type="entry name" value="Ycf3"/>
</dbReference>
<dbReference type="PROSITE" id="PS50005">
    <property type="entry name" value="TPR"/>
    <property type="match status" value="3"/>
</dbReference>
<evidence type="ECO:0000313" key="4">
    <source>
        <dbReference type="EMBL" id="JAG96032.1"/>
    </source>
</evidence>
<name>A0A0D6QWT7_ARACU</name>
<dbReference type="SUPFAM" id="SSF48452">
    <property type="entry name" value="TPR-like"/>
    <property type="match status" value="1"/>
</dbReference>
<evidence type="ECO:0000256" key="3">
    <source>
        <dbReference type="PROSITE-ProRule" id="PRU00339"/>
    </source>
</evidence>
<dbReference type="PANTHER" id="PTHR44858:SF19">
    <property type="match status" value="1"/>
</dbReference>
<reference evidence="4" key="1">
    <citation type="submission" date="2015-03" db="EMBL/GenBank/DDBJ databases">
        <title>A transcriptome of Araucaria cunninghamii, an australian fine timber species.</title>
        <authorList>
            <person name="Jing Yi C.J.Y."/>
            <person name="Yin San L.Y.S."/>
            <person name="Abdul Karim S.S."/>
            <person name="Wan Azmi N.N."/>
            <person name="Hercus R.R."/>
            <person name="Croft L.L."/>
        </authorList>
    </citation>
    <scope>NUCLEOTIDE SEQUENCE</scope>
    <source>
        <strain evidence="4">MI0301</strain>
        <tissue evidence="4">Leaf</tissue>
    </source>
</reference>
<dbReference type="InterPro" id="IPR019734">
    <property type="entry name" value="TPR_rpt"/>
</dbReference>
<dbReference type="PANTHER" id="PTHR44858">
    <property type="entry name" value="TETRATRICOPEPTIDE REPEAT PROTEIN 6"/>
    <property type="match status" value="1"/>
</dbReference>
<evidence type="ECO:0000256" key="2">
    <source>
        <dbReference type="ARBA" id="ARBA00022803"/>
    </source>
</evidence>
<feature type="repeat" description="TPR" evidence="3">
    <location>
        <begin position="219"/>
        <end position="252"/>
    </location>
</feature>
<organism evidence="4">
    <name type="scientific">Araucaria cunninghamii</name>
    <name type="common">Hoop pine</name>
    <name type="synonym">Moreton Bay pine</name>
    <dbReference type="NCBI Taxonomy" id="56994"/>
    <lineage>
        <taxon>Eukaryota</taxon>
        <taxon>Viridiplantae</taxon>
        <taxon>Streptophyta</taxon>
        <taxon>Embryophyta</taxon>
        <taxon>Tracheophyta</taxon>
        <taxon>Spermatophyta</taxon>
        <taxon>Pinopsida</taxon>
        <taxon>Pinidae</taxon>
        <taxon>Conifers II</taxon>
        <taxon>Araucariales</taxon>
        <taxon>Araucariaceae</taxon>
        <taxon>Araucaria</taxon>
    </lineage>
</organism>
<sequence>MVCIFASQGSVAWTSRRLFPRPRWPASMRRKLLRRLTTLGSNPAHAKPLPRFAVVHNVDDSSDSETSRSRGGRRDTYFPVKRRIAVGLMSVFFCAQSYVPVTAGAATSRRVRLRDVENPKLQDALRAAVAGDLENSERIFSELIAEDPGNASVWSNRGSVRVSMNKFEEAAGDLSEAIRLAPEAPVPFLNRAIAYEALGRYEDAIEDCKSAIVNDPEEFAAWYNLGNVDVKVKDYDGALVAYERASVLKPGIAGYRLKQALVLFQLNRAEEARKLVEGLVRKYPNYAEAHAALAAILWSENRRSGAEQQFTEATIREPLYRNIGWVNAELQWPPNIIQAMENFLDIQ</sequence>
<feature type="repeat" description="TPR" evidence="3">
    <location>
        <begin position="185"/>
        <end position="218"/>
    </location>
</feature>
<dbReference type="SMART" id="SM00028">
    <property type="entry name" value="TPR"/>
    <property type="match status" value="5"/>
</dbReference>
<keyword evidence="2 3" id="KW-0802">TPR repeat</keyword>
<dbReference type="Pfam" id="PF13432">
    <property type="entry name" value="TPR_16"/>
    <property type="match status" value="3"/>
</dbReference>
<dbReference type="EMBL" id="GCKF01038813">
    <property type="protein sequence ID" value="JAG96031.1"/>
    <property type="molecule type" value="Transcribed_RNA"/>
</dbReference>
<evidence type="ECO:0000256" key="1">
    <source>
        <dbReference type="ARBA" id="ARBA00022737"/>
    </source>
</evidence>
<dbReference type="Gene3D" id="1.25.40.10">
    <property type="entry name" value="Tetratricopeptide repeat domain"/>
    <property type="match status" value="2"/>
</dbReference>